<proteinExistence type="predicted"/>
<comment type="caution">
    <text evidence="1">The sequence shown here is derived from an EMBL/GenBank/DDBJ whole genome shotgun (WGS) entry which is preliminary data.</text>
</comment>
<dbReference type="InterPro" id="IPR036388">
    <property type="entry name" value="WH-like_DNA-bd_sf"/>
</dbReference>
<keyword evidence="2" id="KW-1185">Reference proteome</keyword>
<dbReference type="AlphaFoldDB" id="A0A7J5AC60"/>
<dbReference type="Proteomes" id="UP000467305">
    <property type="component" value="Unassembled WGS sequence"/>
</dbReference>
<accession>A0A7J5AC60</accession>
<dbReference type="Gene3D" id="1.10.10.10">
    <property type="entry name" value="Winged helix-like DNA-binding domain superfamily/Winged helix DNA-binding domain"/>
    <property type="match status" value="1"/>
</dbReference>
<dbReference type="Pfam" id="PF02082">
    <property type="entry name" value="Rrf2"/>
    <property type="match status" value="1"/>
</dbReference>
<dbReference type="GO" id="GO:0005829">
    <property type="term" value="C:cytosol"/>
    <property type="evidence" value="ECO:0007669"/>
    <property type="project" value="TreeGrafter"/>
</dbReference>
<dbReference type="NCBIfam" id="TIGR00738">
    <property type="entry name" value="rrf2_super"/>
    <property type="match status" value="1"/>
</dbReference>
<dbReference type="SUPFAM" id="SSF46785">
    <property type="entry name" value="Winged helix' DNA-binding domain"/>
    <property type="match status" value="1"/>
</dbReference>
<dbReference type="EMBL" id="WAAU01000028">
    <property type="protein sequence ID" value="KAB1154669.1"/>
    <property type="molecule type" value="Genomic_DNA"/>
</dbReference>
<sequence>MFSKSCEYAMRAILYIAKQSFNGNKTGVKEIAKATNSPEAFTAKILQKLTKNNIVNSIKGPYGGFLISESKSQTIKLSEIVKVIDGNEIYTGCGLGLRECNAKNPCPIHHKFIDIRRDLKTMLETTTIYDLIKSETGENKILQLKR</sequence>
<evidence type="ECO:0000313" key="2">
    <source>
        <dbReference type="Proteomes" id="UP000467305"/>
    </source>
</evidence>
<dbReference type="PROSITE" id="PS51197">
    <property type="entry name" value="HTH_RRF2_2"/>
    <property type="match status" value="1"/>
</dbReference>
<name>A0A7J5AC60_9FLAO</name>
<protein>
    <submittedName>
        <fullName evidence="1">Rrf2 family transcriptional regulator</fullName>
    </submittedName>
</protein>
<dbReference type="GO" id="GO:0003700">
    <property type="term" value="F:DNA-binding transcription factor activity"/>
    <property type="evidence" value="ECO:0007669"/>
    <property type="project" value="TreeGrafter"/>
</dbReference>
<dbReference type="InterPro" id="IPR036390">
    <property type="entry name" value="WH_DNA-bd_sf"/>
</dbReference>
<organism evidence="1 2">
    <name type="scientific">Tenacibaculum aiptasiae</name>
    <dbReference type="NCBI Taxonomy" id="426481"/>
    <lineage>
        <taxon>Bacteria</taxon>
        <taxon>Pseudomonadati</taxon>
        <taxon>Bacteroidota</taxon>
        <taxon>Flavobacteriia</taxon>
        <taxon>Flavobacteriales</taxon>
        <taxon>Flavobacteriaceae</taxon>
        <taxon>Tenacibaculum</taxon>
    </lineage>
</organism>
<evidence type="ECO:0000313" key="1">
    <source>
        <dbReference type="EMBL" id="KAB1154669.1"/>
    </source>
</evidence>
<dbReference type="PANTHER" id="PTHR33221">
    <property type="entry name" value="WINGED HELIX-TURN-HELIX TRANSCRIPTIONAL REGULATOR, RRF2 FAMILY"/>
    <property type="match status" value="1"/>
</dbReference>
<dbReference type="InterPro" id="IPR000944">
    <property type="entry name" value="Tscrpt_reg_Rrf2"/>
</dbReference>
<dbReference type="RefSeq" id="WP_150900751.1">
    <property type="nucleotide sequence ID" value="NZ_CBDCSN010000002.1"/>
</dbReference>
<dbReference type="PANTHER" id="PTHR33221:SF15">
    <property type="entry name" value="HTH-TYPE TRANSCRIPTIONAL REGULATOR YWGB-RELATED"/>
    <property type="match status" value="1"/>
</dbReference>
<gene>
    <name evidence="1" type="ORF">F7018_14180</name>
</gene>
<reference evidence="1 2" key="1">
    <citation type="submission" date="2019-09" db="EMBL/GenBank/DDBJ databases">
        <authorList>
            <person name="Cao W.R."/>
        </authorList>
    </citation>
    <scope>NUCLEOTIDE SEQUENCE [LARGE SCALE GENOMIC DNA]</scope>
    <source>
        <strain evidence="2">a4</strain>
    </source>
</reference>
<dbReference type="OrthoDB" id="9808360at2"/>